<dbReference type="AlphaFoldDB" id="A0A812CLW4"/>
<protein>
    <recommendedName>
        <fullName evidence="5">RING-type domain-containing protein</fullName>
    </recommendedName>
</protein>
<keyword evidence="1" id="KW-0479">Metal-binding</keyword>
<evidence type="ECO:0000256" key="3">
    <source>
        <dbReference type="ARBA" id="ARBA00022833"/>
    </source>
</evidence>
<name>A0A812CLW4_ACAPH</name>
<dbReference type="InterPro" id="IPR013083">
    <property type="entry name" value="Znf_RING/FYVE/PHD"/>
</dbReference>
<dbReference type="PROSITE" id="PS50089">
    <property type="entry name" value="ZF_RING_2"/>
    <property type="match status" value="1"/>
</dbReference>
<dbReference type="Proteomes" id="UP000597762">
    <property type="component" value="Unassembled WGS sequence"/>
</dbReference>
<reference evidence="6" key="1">
    <citation type="submission" date="2021-01" db="EMBL/GenBank/DDBJ databases">
        <authorList>
            <person name="Li R."/>
            <person name="Bekaert M."/>
        </authorList>
    </citation>
    <scope>NUCLEOTIDE SEQUENCE</scope>
    <source>
        <strain evidence="6">Farmed</strain>
    </source>
</reference>
<comment type="caution">
    <text evidence="6">The sequence shown here is derived from an EMBL/GenBank/DDBJ whole genome shotgun (WGS) entry which is preliminary data.</text>
</comment>
<evidence type="ECO:0000313" key="7">
    <source>
        <dbReference type="Proteomes" id="UP000597762"/>
    </source>
</evidence>
<dbReference type="SMART" id="SM00184">
    <property type="entry name" value="RING"/>
    <property type="match status" value="1"/>
</dbReference>
<evidence type="ECO:0000256" key="2">
    <source>
        <dbReference type="ARBA" id="ARBA00022771"/>
    </source>
</evidence>
<dbReference type="InterPro" id="IPR047153">
    <property type="entry name" value="TRIM45/56/19-like"/>
</dbReference>
<dbReference type="OrthoDB" id="6105938at2759"/>
<dbReference type="InterPro" id="IPR001841">
    <property type="entry name" value="Znf_RING"/>
</dbReference>
<keyword evidence="2 4" id="KW-0863">Zinc-finger</keyword>
<evidence type="ECO:0000259" key="5">
    <source>
        <dbReference type="PROSITE" id="PS50089"/>
    </source>
</evidence>
<dbReference type="Gene3D" id="3.30.40.10">
    <property type="entry name" value="Zinc/RING finger domain, C3HC4 (zinc finger)"/>
    <property type="match status" value="1"/>
</dbReference>
<evidence type="ECO:0000256" key="1">
    <source>
        <dbReference type="ARBA" id="ARBA00022723"/>
    </source>
</evidence>
<organism evidence="6 7">
    <name type="scientific">Acanthosepion pharaonis</name>
    <name type="common">Pharaoh cuttlefish</name>
    <name type="synonym">Sepia pharaonis</name>
    <dbReference type="NCBI Taxonomy" id="158019"/>
    <lineage>
        <taxon>Eukaryota</taxon>
        <taxon>Metazoa</taxon>
        <taxon>Spiralia</taxon>
        <taxon>Lophotrochozoa</taxon>
        <taxon>Mollusca</taxon>
        <taxon>Cephalopoda</taxon>
        <taxon>Coleoidea</taxon>
        <taxon>Decapodiformes</taxon>
        <taxon>Sepiida</taxon>
        <taxon>Sepiina</taxon>
        <taxon>Sepiidae</taxon>
        <taxon>Acanthosepion</taxon>
    </lineage>
</organism>
<dbReference type="PANTHER" id="PTHR25462:SF296">
    <property type="entry name" value="MEIOTIC P26, ISOFORM F"/>
    <property type="match status" value="1"/>
</dbReference>
<dbReference type="SUPFAM" id="SSF57850">
    <property type="entry name" value="RING/U-box"/>
    <property type="match status" value="1"/>
</dbReference>
<gene>
    <name evidence="6" type="ORF">SPHA_41426</name>
</gene>
<sequence length="673" mass="75084">MAAIVDDPPSCGLCAGEADSTCRMLPCQHFYCTECILDHFRDQNRGEDCRRGRFVCPYCTRALPVNIEIPPVATEVNGDITGNEDEEKLNVADGSYCDICPQSKGLPTVCPHKQGLCQNKSLSSLQDQHPPSSLSSSSSSLSSASCHTHRLPIDKFCPDCAVCLCDGCWKGHGSPKTCPPPLPLSVAVTKRRTEARSLLDKAEASETNISFYKDEFHRQLESLNENMLTTSENIWFEVESLVSSLRTKARHLITEVELATETEKSQLEGKMAVCDGHLEEVQDLKCQLSTLMSQTGGHQLVNNYPSLESRWETLNKCIKDIKSHNQVCVTAEFDADYRQTREKIKTLTMGRVRLTSKTTPAPSDRPLQKAPKWRHETAVQCILDIGDDGFSNQDRSPECGPSSPSRKIPSLSDLIEWPLVKSTSYITGLTVSEDRHIFVSDCHKQKILEYSPEGCLLCHCQTPSPPYDICAISPARFMVVLPWQCELMLLERSTDSKPFEIDLIVSTGEKRYYSLCKVGSTILACDWCTNVDILTSQGRILASVLGSRDISYQGWVHRICPGLRPDVFCLLDWETQTVSTYDLRGTLLLSRPTPSAPALGPTNDICFDSSGRLFCCDVDGIYCINETGLISTLWSFEAKLSHYPRIALGPRHQYLFVSCKVGRKYKIRTFKIS</sequence>
<feature type="domain" description="RING-type" evidence="5">
    <location>
        <begin position="11"/>
        <end position="60"/>
    </location>
</feature>
<dbReference type="GO" id="GO:0061630">
    <property type="term" value="F:ubiquitin protein ligase activity"/>
    <property type="evidence" value="ECO:0007669"/>
    <property type="project" value="TreeGrafter"/>
</dbReference>
<dbReference type="PROSITE" id="PS00518">
    <property type="entry name" value="ZF_RING_1"/>
    <property type="match status" value="1"/>
</dbReference>
<keyword evidence="7" id="KW-1185">Reference proteome</keyword>
<dbReference type="InterPro" id="IPR017907">
    <property type="entry name" value="Znf_RING_CS"/>
</dbReference>
<proteinExistence type="predicted"/>
<dbReference type="PANTHER" id="PTHR25462">
    <property type="entry name" value="BONUS, ISOFORM C-RELATED"/>
    <property type="match status" value="1"/>
</dbReference>
<dbReference type="SUPFAM" id="SSF63829">
    <property type="entry name" value="Calcium-dependent phosphotriesterase"/>
    <property type="match status" value="1"/>
</dbReference>
<evidence type="ECO:0000256" key="4">
    <source>
        <dbReference type="PROSITE-ProRule" id="PRU00175"/>
    </source>
</evidence>
<dbReference type="GO" id="GO:0008270">
    <property type="term" value="F:zinc ion binding"/>
    <property type="evidence" value="ECO:0007669"/>
    <property type="project" value="UniProtKB-KW"/>
</dbReference>
<dbReference type="EMBL" id="CAHIKZ030001989">
    <property type="protein sequence ID" value="CAE1278742.1"/>
    <property type="molecule type" value="Genomic_DNA"/>
</dbReference>
<evidence type="ECO:0000313" key="6">
    <source>
        <dbReference type="EMBL" id="CAE1278742.1"/>
    </source>
</evidence>
<accession>A0A812CLW4</accession>
<keyword evidence="3" id="KW-0862">Zinc</keyword>